<evidence type="ECO:0000256" key="14">
    <source>
        <dbReference type="SAM" id="Coils"/>
    </source>
</evidence>
<evidence type="ECO:0000256" key="6">
    <source>
        <dbReference type="ARBA" id="ARBA00022846"/>
    </source>
</evidence>
<feature type="coiled-coil region" evidence="14">
    <location>
        <begin position="83"/>
        <end position="127"/>
    </location>
</feature>
<evidence type="ECO:0000256" key="1">
    <source>
        <dbReference type="ARBA" id="ARBA00004123"/>
    </source>
</evidence>
<evidence type="ECO:0000259" key="16">
    <source>
        <dbReference type="Pfam" id="PF13868"/>
    </source>
</evidence>
<organism evidence="17">
    <name type="scientific">Corethron hystrix</name>
    <dbReference type="NCBI Taxonomy" id="216773"/>
    <lineage>
        <taxon>Eukaryota</taxon>
        <taxon>Sar</taxon>
        <taxon>Stramenopiles</taxon>
        <taxon>Ochrophyta</taxon>
        <taxon>Bacillariophyta</taxon>
        <taxon>Coscinodiscophyceae</taxon>
        <taxon>Corethrophycidae</taxon>
        <taxon>Corethrales</taxon>
        <taxon>Corethraceae</taxon>
        <taxon>Corethron</taxon>
    </lineage>
</organism>
<dbReference type="PANTHER" id="PTHR19265">
    <property type="entry name" value="MEIOSIS-SPECIFIC NUCLEAR STRUCTURAL PROTEIN 1"/>
    <property type="match status" value="1"/>
</dbReference>
<evidence type="ECO:0000256" key="7">
    <source>
        <dbReference type="ARBA" id="ARBA00023054"/>
    </source>
</evidence>
<evidence type="ECO:0000256" key="15">
    <source>
        <dbReference type="SAM" id="MobiDB-lite"/>
    </source>
</evidence>
<dbReference type="Pfam" id="PF13868">
    <property type="entry name" value="TPH"/>
    <property type="match status" value="1"/>
</dbReference>
<dbReference type="InterPro" id="IPR043597">
    <property type="entry name" value="TPH_dom"/>
</dbReference>
<dbReference type="InterPro" id="IPR026504">
    <property type="entry name" value="MNS1"/>
</dbReference>
<reference evidence="17" key="1">
    <citation type="submission" date="2021-01" db="EMBL/GenBank/DDBJ databases">
        <authorList>
            <person name="Corre E."/>
            <person name="Pelletier E."/>
            <person name="Niang G."/>
            <person name="Scheremetjew M."/>
            <person name="Finn R."/>
            <person name="Kale V."/>
            <person name="Holt S."/>
            <person name="Cochrane G."/>
            <person name="Meng A."/>
            <person name="Brown T."/>
            <person name="Cohen L."/>
        </authorList>
    </citation>
    <scope>NUCLEOTIDE SEQUENCE</scope>
    <source>
        <strain evidence="17">308</strain>
    </source>
</reference>
<accession>A0A7S1B2J5</accession>
<evidence type="ECO:0000256" key="3">
    <source>
        <dbReference type="ARBA" id="ARBA00009158"/>
    </source>
</evidence>
<evidence type="ECO:0000256" key="10">
    <source>
        <dbReference type="ARBA" id="ARBA00023242"/>
    </source>
</evidence>
<evidence type="ECO:0000256" key="9">
    <source>
        <dbReference type="ARBA" id="ARBA00023212"/>
    </source>
</evidence>
<protein>
    <recommendedName>
        <fullName evidence="4">Meiosis-specific nuclear structural protein 1</fullName>
    </recommendedName>
</protein>
<comment type="similarity">
    <text evidence="3">Belongs to the MNS1 family.</text>
</comment>
<name>A0A7S1B2J5_9STRA</name>
<keyword evidence="12" id="KW-0966">Cell projection</keyword>
<gene>
    <name evidence="17" type="ORF">CHYS00102_LOCUS252</name>
</gene>
<feature type="region of interest" description="Disordered" evidence="15">
    <location>
        <begin position="1"/>
        <end position="21"/>
    </location>
</feature>
<keyword evidence="7 14" id="KW-0175">Coiled coil</keyword>
<comment type="subcellular location">
    <subcellularLocation>
        <location evidence="2">Cytoplasm</location>
        <location evidence="2">Cytoskeleton</location>
        <location evidence="2">Flagellum axoneme</location>
    </subcellularLocation>
    <subcellularLocation>
        <location evidence="1">Nucleus</location>
    </subcellularLocation>
</comment>
<proteinExistence type="inferred from homology"/>
<keyword evidence="5" id="KW-0963">Cytoplasm</keyword>
<evidence type="ECO:0000256" key="8">
    <source>
        <dbReference type="ARBA" id="ARBA00023069"/>
    </source>
</evidence>
<feature type="domain" description="Trichohyalin-plectin-homology" evidence="16">
    <location>
        <begin position="2"/>
        <end position="218"/>
    </location>
</feature>
<evidence type="ECO:0000256" key="13">
    <source>
        <dbReference type="ARBA" id="ARBA00046114"/>
    </source>
</evidence>
<dbReference type="PANTHER" id="PTHR19265:SF0">
    <property type="entry name" value="MEIOSIS-SPECIFIC NUCLEAR STRUCTURAL PROTEIN 1"/>
    <property type="match status" value="1"/>
</dbReference>
<dbReference type="GO" id="GO:0005634">
    <property type="term" value="C:nucleus"/>
    <property type="evidence" value="ECO:0007669"/>
    <property type="project" value="UniProtKB-SubCell"/>
</dbReference>
<dbReference type="AlphaFoldDB" id="A0A7S1B2J5"/>
<keyword evidence="11" id="KW-0469">Meiosis</keyword>
<evidence type="ECO:0000256" key="4">
    <source>
        <dbReference type="ARBA" id="ARBA00014813"/>
    </source>
</evidence>
<evidence type="ECO:0000256" key="2">
    <source>
        <dbReference type="ARBA" id="ARBA00004611"/>
    </source>
</evidence>
<comment type="function">
    <text evidence="13">Microtubule inner protein (MIP) part of the dynein-decorated doublet microtubules (DMTs) in cilia axoneme, which is required for motile cilia beating. May play a role in the control of meiotic division and germ cell differentiation through regulation of pairing and recombination during meiosis. Required for sperm flagella assembly. May play a role in the assembly and function of the outer dynein arm-docking complex (ODA-DC). ODA-DC mediates outer dynein arms (ODA) binding onto the axonemal doublet microtubules.</text>
</comment>
<evidence type="ECO:0000256" key="5">
    <source>
        <dbReference type="ARBA" id="ARBA00022490"/>
    </source>
</evidence>
<keyword evidence="6" id="KW-0282">Flagellum</keyword>
<evidence type="ECO:0000256" key="12">
    <source>
        <dbReference type="ARBA" id="ARBA00023273"/>
    </source>
</evidence>
<keyword evidence="8" id="KW-0969">Cilium</keyword>
<sequence>MQEERERNKNELLQQEKDQEAKISAYQNAIMERAKEEQEEKARVDAERKRRWEVVVKETRSQTQSREEFESLRKILWEEELEAREVREETERAARAAKQKEEMMLANQAQLRAKQELIKAQEEEEREMVQTMLIKFAEDEAAALTEHERERAKQVQFVSVIQGQREDKVRRAEAERAREVKEMEQDVEREKYKKTVVAEARKRLLEKHAAKLQGYLPKGVLLDQDEVAHLRKNSFKTFWKDLQKNES</sequence>
<evidence type="ECO:0000313" key="17">
    <source>
        <dbReference type="EMBL" id="CAD8873094.1"/>
    </source>
</evidence>
<dbReference type="EMBL" id="HBFR01000377">
    <property type="protein sequence ID" value="CAD8873094.1"/>
    <property type="molecule type" value="Transcribed_RNA"/>
</dbReference>
<dbReference type="GO" id="GO:0051321">
    <property type="term" value="P:meiotic cell cycle"/>
    <property type="evidence" value="ECO:0007669"/>
    <property type="project" value="UniProtKB-KW"/>
</dbReference>
<evidence type="ECO:0000256" key="11">
    <source>
        <dbReference type="ARBA" id="ARBA00023254"/>
    </source>
</evidence>
<keyword evidence="9" id="KW-0206">Cytoskeleton</keyword>
<keyword evidence="10" id="KW-0539">Nucleus</keyword>